<dbReference type="RefSeq" id="WP_146621728.1">
    <property type="nucleotide sequence ID" value="NZ_BJCC01000009.1"/>
</dbReference>
<comment type="caution">
    <text evidence="1">The sequence shown here is derived from an EMBL/GenBank/DDBJ whole genome shotgun (WGS) entry which is preliminary data.</text>
</comment>
<accession>A0A4P5PBF1</accession>
<organism evidence="1 2">
    <name type="scientific">Enterococcus florum</name>
    <dbReference type="NCBI Taxonomy" id="2480627"/>
    <lineage>
        <taxon>Bacteria</taxon>
        <taxon>Bacillati</taxon>
        <taxon>Bacillota</taxon>
        <taxon>Bacilli</taxon>
        <taxon>Lactobacillales</taxon>
        <taxon>Enterococcaceae</taxon>
        <taxon>Enterococcus</taxon>
    </lineage>
</organism>
<dbReference type="EMBL" id="BJCC01000009">
    <property type="protein sequence ID" value="GCF93268.1"/>
    <property type="molecule type" value="Genomic_DNA"/>
</dbReference>
<dbReference type="AlphaFoldDB" id="A0A4P5PBF1"/>
<sequence>MSCTVNLYQLLLETAILSIDSMEELTNKKNFATKEDARDYLNEKMPVLLERFYTEHEENIHLLIAKDY</sequence>
<gene>
    <name evidence="1" type="ORF">NRIC_11590</name>
</gene>
<name>A0A4P5PBF1_9ENTE</name>
<proteinExistence type="predicted"/>
<evidence type="ECO:0000313" key="2">
    <source>
        <dbReference type="Proteomes" id="UP000290567"/>
    </source>
</evidence>
<dbReference type="Proteomes" id="UP000290567">
    <property type="component" value="Unassembled WGS sequence"/>
</dbReference>
<evidence type="ECO:0000313" key="1">
    <source>
        <dbReference type="EMBL" id="GCF93268.1"/>
    </source>
</evidence>
<protein>
    <submittedName>
        <fullName evidence="1">Uncharacterized protein</fullName>
    </submittedName>
</protein>
<keyword evidence="2" id="KW-1185">Reference proteome</keyword>
<reference evidence="2" key="1">
    <citation type="submission" date="2019-02" db="EMBL/GenBank/DDBJ databases">
        <title>Draft genome sequence of Enterococcus sp. Gos25-1.</title>
        <authorList>
            <person name="Tanaka N."/>
            <person name="Shiwa Y."/>
            <person name="Fujita N."/>
        </authorList>
    </citation>
    <scope>NUCLEOTIDE SEQUENCE [LARGE SCALE GENOMIC DNA]</scope>
    <source>
        <strain evidence="2">Gos25-1</strain>
    </source>
</reference>